<dbReference type="AlphaFoldDB" id="A0A183V414"/>
<evidence type="ECO:0000259" key="3">
    <source>
        <dbReference type="SMART" id="SM00838"/>
    </source>
</evidence>
<dbReference type="PANTHER" id="PTHR43636:SF2">
    <property type="entry name" value="ELONGATION FACTOR G, MITOCHONDRIAL"/>
    <property type="match status" value="1"/>
</dbReference>
<keyword evidence="2" id="KW-0648">Protein biosynthesis</keyword>
<dbReference type="InterPro" id="IPR000640">
    <property type="entry name" value="EFG_V-like"/>
</dbReference>
<dbReference type="InterPro" id="IPR035647">
    <property type="entry name" value="EFG_III/V"/>
</dbReference>
<feature type="domain" description="Elongation factor EFG" evidence="3">
    <location>
        <begin position="2"/>
        <end position="58"/>
    </location>
</feature>
<dbReference type="Gene3D" id="3.30.70.240">
    <property type="match status" value="1"/>
</dbReference>
<dbReference type="Pfam" id="PF00679">
    <property type="entry name" value="EFG_C"/>
    <property type="match status" value="1"/>
</dbReference>
<accession>A0A183V414</accession>
<dbReference type="Gene3D" id="3.30.230.10">
    <property type="match status" value="1"/>
</dbReference>
<evidence type="ECO:0000313" key="4">
    <source>
        <dbReference type="Proteomes" id="UP000050794"/>
    </source>
</evidence>
<dbReference type="GO" id="GO:0070125">
    <property type="term" value="P:mitochondrial translational elongation"/>
    <property type="evidence" value="ECO:0007669"/>
    <property type="project" value="TreeGrafter"/>
</dbReference>
<dbReference type="SUPFAM" id="SSF54980">
    <property type="entry name" value="EF-G C-terminal domain-like"/>
    <property type="match status" value="1"/>
</dbReference>
<dbReference type="Proteomes" id="UP000050794">
    <property type="component" value="Unassembled WGS sequence"/>
</dbReference>
<dbReference type="InterPro" id="IPR014721">
    <property type="entry name" value="Ribsml_uS5_D2-typ_fold_subgr"/>
</dbReference>
<evidence type="ECO:0000256" key="2">
    <source>
        <dbReference type="ARBA" id="ARBA00022917"/>
    </source>
</evidence>
<sequence length="82" mass="9391">LITTTDIIEGYTTIACEVPLSDMFGYMSLLRSVTEGKGEFTMEYSRYAPTSSETQENVIREWKVAHGLLDPNAEKEKKKRRK</sequence>
<evidence type="ECO:0000313" key="5">
    <source>
        <dbReference type="WBParaSite" id="TCNE_0001548501-mRNA-1"/>
    </source>
</evidence>
<dbReference type="SMART" id="SM00838">
    <property type="entry name" value="EFG_C"/>
    <property type="match status" value="1"/>
</dbReference>
<keyword evidence="1" id="KW-0251">Elongation factor</keyword>
<protein>
    <submittedName>
        <fullName evidence="5">EFG_C domain-containing protein</fullName>
    </submittedName>
</protein>
<dbReference type="WBParaSite" id="TCNE_0001548501-mRNA-1">
    <property type="protein sequence ID" value="TCNE_0001548501-mRNA-1"/>
    <property type="gene ID" value="TCNE_0001548501"/>
</dbReference>
<organism evidence="4 5">
    <name type="scientific">Toxocara canis</name>
    <name type="common">Canine roundworm</name>
    <dbReference type="NCBI Taxonomy" id="6265"/>
    <lineage>
        <taxon>Eukaryota</taxon>
        <taxon>Metazoa</taxon>
        <taxon>Ecdysozoa</taxon>
        <taxon>Nematoda</taxon>
        <taxon>Chromadorea</taxon>
        <taxon>Rhabditida</taxon>
        <taxon>Spirurina</taxon>
        <taxon>Ascaridomorpha</taxon>
        <taxon>Ascaridoidea</taxon>
        <taxon>Toxocaridae</taxon>
        <taxon>Toxocara</taxon>
    </lineage>
</organism>
<dbReference type="GO" id="GO:0003746">
    <property type="term" value="F:translation elongation factor activity"/>
    <property type="evidence" value="ECO:0007669"/>
    <property type="project" value="UniProtKB-KW"/>
</dbReference>
<dbReference type="PANTHER" id="PTHR43636">
    <property type="entry name" value="ELONGATION FACTOR G, MITOCHONDRIAL"/>
    <property type="match status" value="1"/>
</dbReference>
<dbReference type="GO" id="GO:0003924">
    <property type="term" value="F:GTPase activity"/>
    <property type="evidence" value="ECO:0007669"/>
    <property type="project" value="TreeGrafter"/>
</dbReference>
<keyword evidence="4" id="KW-1185">Reference proteome</keyword>
<proteinExistence type="predicted"/>
<dbReference type="GO" id="GO:0005739">
    <property type="term" value="C:mitochondrion"/>
    <property type="evidence" value="ECO:0007669"/>
    <property type="project" value="TreeGrafter"/>
</dbReference>
<evidence type="ECO:0000256" key="1">
    <source>
        <dbReference type="ARBA" id="ARBA00022768"/>
    </source>
</evidence>
<name>A0A183V414_TOXCA</name>
<reference evidence="5" key="1">
    <citation type="submission" date="2016-06" db="UniProtKB">
        <authorList>
            <consortium name="WormBaseParasite"/>
        </authorList>
    </citation>
    <scope>IDENTIFICATION</scope>
</reference>